<sequence>MRFTEPGAQRARQSCDVRGQPGGGGPGDDAVGADERGRQIAAVGRGGRHGRQAVPPSGRILEAWAQVSPVITERRNSMITGTFVRTVADVPDRAYPRDL</sequence>
<evidence type="ECO:0000313" key="2">
    <source>
        <dbReference type="EMBL" id="GAA2260104.1"/>
    </source>
</evidence>
<dbReference type="EMBL" id="BAAATR010000025">
    <property type="protein sequence ID" value="GAA2260104.1"/>
    <property type="molecule type" value="Genomic_DNA"/>
</dbReference>
<name>A0ABN3EJW2_9ACTN</name>
<evidence type="ECO:0000313" key="3">
    <source>
        <dbReference type="Proteomes" id="UP001500305"/>
    </source>
</evidence>
<proteinExistence type="predicted"/>
<dbReference type="Proteomes" id="UP001500305">
    <property type="component" value="Unassembled WGS sequence"/>
</dbReference>
<evidence type="ECO:0000256" key="1">
    <source>
        <dbReference type="SAM" id="MobiDB-lite"/>
    </source>
</evidence>
<protein>
    <submittedName>
        <fullName evidence="2">Uncharacterized protein</fullName>
    </submittedName>
</protein>
<feature type="region of interest" description="Disordered" evidence="1">
    <location>
        <begin position="1"/>
        <end position="35"/>
    </location>
</feature>
<gene>
    <name evidence="2" type="ORF">GCM10010430_50200</name>
</gene>
<keyword evidence="3" id="KW-1185">Reference proteome</keyword>
<reference evidence="2 3" key="1">
    <citation type="journal article" date="2019" name="Int. J. Syst. Evol. Microbiol.">
        <title>The Global Catalogue of Microorganisms (GCM) 10K type strain sequencing project: providing services to taxonomists for standard genome sequencing and annotation.</title>
        <authorList>
            <consortium name="The Broad Institute Genomics Platform"/>
            <consortium name="The Broad Institute Genome Sequencing Center for Infectious Disease"/>
            <person name="Wu L."/>
            <person name="Ma J."/>
        </authorList>
    </citation>
    <scope>NUCLEOTIDE SEQUENCE [LARGE SCALE GENOMIC DNA]</scope>
    <source>
        <strain evidence="2 3">JCM 7356</strain>
    </source>
</reference>
<organism evidence="2 3">
    <name type="scientific">Kitasatospora cystarginea</name>
    <dbReference type="NCBI Taxonomy" id="58350"/>
    <lineage>
        <taxon>Bacteria</taxon>
        <taxon>Bacillati</taxon>
        <taxon>Actinomycetota</taxon>
        <taxon>Actinomycetes</taxon>
        <taxon>Kitasatosporales</taxon>
        <taxon>Streptomycetaceae</taxon>
        <taxon>Kitasatospora</taxon>
    </lineage>
</organism>
<comment type="caution">
    <text evidence="2">The sequence shown here is derived from an EMBL/GenBank/DDBJ whole genome shotgun (WGS) entry which is preliminary data.</text>
</comment>
<accession>A0ABN3EJW2</accession>